<dbReference type="AlphaFoldDB" id="A0A4Y8WB17"/>
<accession>A0A4Y8WB17</accession>
<name>A0A4Y8WB17_9VIBR</name>
<evidence type="ECO:0000313" key="2">
    <source>
        <dbReference type="Proteomes" id="UP000297753"/>
    </source>
</evidence>
<comment type="caution">
    <text evidence="1">The sequence shown here is derived from an EMBL/GenBank/DDBJ whole genome shotgun (WGS) entry which is preliminary data.</text>
</comment>
<reference evidence="1 2" key="1">
    <citation type="submission" date="2019-01" db="EMBL/GenBank/DDBJ databases">
        <title>Vibrio BEI176 sp. nov, a marine bacterium isolated from China: eastern marignal seas.</title>
        <authorList>
            <person name="Li B."/>
        </authorList>
    </citation>
    <scope>NUCLEOTIDE SEQUENCE [LARGE SCALE GENOMIC DNA]</scope>
    <source>
        <strain evidence="1 2">BEI176</strain>
    </source>
</reference>
<protein>
    <submittedName>
        <fullName evidence="1">Uncharacterized protein</fullName>
    </submittedName>
</protein>
<dbReference type="OrthoDB" id="5818880at2"/>
<dbReference type="EMBL" id="SATR01000034">
    <property type="protein sequence ID" value="TFH90140.1"/>
    <property type="molecule type" value="Genomic_DNA"/>
</dbReference>
<sequence length="261" mass="29634">MNRYHKAGIWLCLLMVIAIMISQRNVSPNFSFPKCEIDTPAEMSITFYVDADIKRKSELKGKLTKAIQLSNEILGNSCVSLTRKIEEIQYIEISRDLESAASLHKELETIVGKDEIAVLRGSPLHQYVLILNENHSFTANEEIYGITMMNINDSFVILDENFPLVVLEHELGHLGWAMHDRKESDDAEFWISEQVFPENRYKVKPYAGGFFCSGYGTVMTYSEKIIPAYSSPEITNNGEACGKEGFADNARVMREYALSLR</sequence>
<dbReference type="RefSeq" id="WP_134836773.1">
    <property type="nucleotide sequence ID" value="NZ_SATR01000034.1"/>
</dbReference>
<proteinExistence type="predicted"/>
<evidence type="ECO:0000313" key="1">
    <source>
        <dbReference type="EMBL" id="TFH90140.1"/>
    </source>
</evidence>
<dbReference type="Proteomes" id="UP000297753">
    <property type="component" value="Unassembled WGS sequence"/>
</dbReference>
<gene>
    <name evidence="1" type="ORF">ELS82_18400</name>
</gene>
<organism evidence="1 2">
    <name type="scientific">Vibrio ouci</name>
    <dbReference type="NCBI Taxonomy" id="2499078"/>
    <lineage>
        <taxon>Bacteria</taxon>
        <taxon>Pseudomonadati</taxon>
        <taxon>Pseudomonadota</taxon>
        <taxon>Gammaproteobacteria</taxon>
        <taxon>Vibrionales</taxon>
        <taxon>Vibrionaceae</taxon>
        <taxon>Vibrio</taxon>
    </lineage>
</organism>
<keyword evidence="2" id="KW-1185">Reference proteome</keyword>